<gene>
    <name evidence="5" type="primary">queA</name>
    <name evidence="6" type="ORF">AUO94_09980</name>
</gene>
<dbReference type="Proteomes" id="UP000065533">
    <property type="component" value="Chromosome"/>
</dbReference>
<evidence type="ECO:0000256" key="2">
    <source>
        <dbReference type="ARBA" id="ARBA00022679"/>
    </source>
</evidence>
<dbReference type="InterPro" id="IPR036100">
    <property type="entry name" value="QueA_sf"/>
</dbReference>
<protein>
    <recommendedName>
        <fullName evidence="5">S-adenosylmethionine:tRNA ribosyltransferase-isomerase</fullName>
        <ecNumber evidence="5">2.4.99.17</ecNumber>
    </recommendedName>
    <alternativeName>
        <fullName evidence="5">Queuosine biosynthesis protein QueA</fullName>
    </alternativeName>
</protein>
<dbReference type="NCBIfam" id="NF001140">
    <property type="entry name" value="PRK00147.1"/>
    <property type="match status" value="1"/>
</dbReference>
<evidence type="ECO:0000256" key="1">
    <source>
        <dbReference type="ARBA" id="ARBA00022490"/>
    </source>
</evidence>
<dbReference type="HAMAP" id="MF_00113">
    <property type="entry name" value="QueA"/>
    <property type="match status" value="1"/>
</dbReference>
<name>A0ABM5WX99_9BACL</name>
<keyword evidence="4 5" id="KW-0671">Queuosine biosynthesis</keyword>
<organism evidence="6 7">
    <name type="scientific">Planococcus kocurii</name>
    <dbReference type="NCBI Taxonomy" id="1374"/>
    <lineage>
        <taxon>Bacteria</taxon>
        <taxon>Bacillati</taxon>
        <taxon>Bacillota</taxon>
        <taxon>Bacilli</taxon>
        <taxon>Bacillales</taxon>
        <taxon>Caryophanaceae</taxon>
        <taxon>Planococcus</taxon>
    </lineage>
</organism>
<keyword evidence="3 5" id="KW-0949">S-adenosyl-L-methionine</keyword>
<comment type="function">
    <text evidence="5">Transfers and isomerizes the ribose moiety from AdoMet to the 7-aminomethyl group of 7-deazaguanine (preQ1-tRNA) to give epoxyqueuosine (oQ-tRNA).</text>
</comment>
<keyword evidence="2 5" id="KW-0808">Transferase</keyword>
<evidence type="ECO:0000256" key="4">
    <source>
        <dbReference type="ARBA" id="ARBA00022785"/>
    </source>
</evidence>
<dbReference type="PANTHER" id="PTHR30307:SF0">
    <property type="entry name" value="S-ADENOSYLMETHIONINE:TRNA RIBOSYLTRANSFERASE-ISOMERASE"/>
    <property type="match status" value="1"/>
</dbReference>
<evidence type="ECO:0000256" key="3">
    <source>
        <dbReference type="ARBA" id="ARBA00022691"/>
    </source>
</evidence>
<comment type="subunit">
    <text evidence="5">Monomer.</text>
</comment>
<dbReference type="EMBL" id="CP013661">
    <property type="protein sequence ID" value="ALS78965.1"/>
    <property type="molecule type" value="Genomic_DNA"/>
</dbReference>
<dbReference type="Gene3D" id="2.40.10.240">
    <property type="entry name" value="QueA-like"/>
    <property type="match status" value="1"/>
</dbReference>
<comment type="similarity">
    <text evidence="5">Belongs to the QueA family.</text>
</comment>
<keyword evidence="7" id="KW-1185">Reference proteome</keyword>
<dbReference type="InterPro" id="IPR042118">
    <property type="entry name" value="QueA_dom1"/>
</dbReference>
<comment type="catalytic activity">
    <reaction evidence="5">
        <text>7-aminomethyl-7-carbaguanosine(34) in tRNA + S-adenosyl-L-methionine = epoxyqueuosine(34) in tRNA + adenine + L-methionine + 2 H(+)</text>
        <dbReference type="Rhea" id="RHEA:32155"/>
        <dbReference type="Rhea" id="RHEA-COMP:10342"/>
        <dbReference type="Rhea" id="RHEA-COMP:18582"/>
        <dbReference type="ChEBI" id="CHEBI:15378"/>
        <dbReference type="ChEBI" id="CHEBI:16708"/>
        <dbReference type="ChEBI" id="CHEBI:57844"/>
        <dbReference type="ChEBI" id="CHEBI:59789"/>
        <dbReference type="ChEBI" id="CHEBI:82833"/>
        <dbReference type="ChEBI" id="CHEBI:194443"/>
        <dbReference type="EC" id="2.4.99.17"/>
    </reaction>
</comment>
<sequence>MTKLTTPNTTLNIQDYDFDLPEELIAQTPLLDRTSSRLLVMNKETGQTSHRHFRDIIDYLHKGDTLVLNDTRVLPARLMGVKEDTGANIELLLLKQVEDDVWETLTKPAKKVKVGTVVSFGDGLLRAECTGILDHGGRHFKMIYDGIFYEILDQLGEMPLPPYIREKLEDQDRYQTVFAKERGSAAAPTAGLHFTDELLEQIRDKGVNIAFITLHVGLGTFRPVSVDSIEDHEMHSEFYRIPKETADLINKTKQNGGRIVSVGTTSTRTLESVAQKFDGRLQEDSGWTDIFIFPGYEFKAVDGLITNFHLPKSTLVMLVSALSSRDYILNAYNQAVDERYRFFSFGDAMFIEPQKKETHP</sequence>
<comment type="subcellular location">
    <subcellularLocation>
        <location evidence="5">Cytoplasm</location>
    </subcellularLocation>
</comment>
<keyword evidence="1 5" id="KW-0963">Cytoplasm</keyword>
<comment type="pathway">
    <text evidence="5">tRNA modification; tRNA-queuosine biosynthesis.</text>
</comment>
<dbReference type="InterPro" id="IPR003699">
    <property type="entry name" value="QueA"/>
</dbReference>
<proteinExistence type="inferred from homology"/>
<evidence type="ECO:0000313" key="7">
    <source>
        <dbReference type="Proteomes" id="UP000065533"/>
    </source>
</evidence>
<evidence type="ECO:0000256" key="5">
    <source>
        <dbReference type="HAMAP-Rule" id="MF_00113"/>
    </source>
</evidence>
<accession>A0ABM5WX99</accession>
<reference evidence="6" key="1">
    <citation type="submission" date="2016-01" db="EMBL/GenBank/DDBJ databases">
        <title>Complete genome of Planococcus kocurri type strain.</title>
        <authorList>
            <person name="See-Too W.S."/>
        </authorList>
    </citation>
    <scope>NUCLEOTIDE SEQUENCE [LARGE SCALE GENOMIC DNA]</scope>
    <source>
        <strain evidence="6">ATCC 43650</strain>
    </source>
</reference>
<dbReference type="InterPro" id="IPR042119">
    <property type="entry name" value="QueA_dom2"/>
</dbReference>
<dbReference type="PANTHER" id="PTHR30307">
    <property type="entry name" value="S-ADENOSYLMETHIONINE:TRNA RIBOSYLTRANSFERASE-ISOMERASE"/>
    <property type="match status" value="1"/>
</dbReference>
<dbReference type="SUPFAM" id="SSF111337">
    <property type="entry name" value="QueA-like"/>
    <property type="match status" value="1"/>
</dbReference>
<dbReference type="Gene3D" id="3.40.1780.10">
    <property type="entry name" value="QueA-like"/>
    <property type="match status" value="1"/>
</dbReference>
<dbReference type="NCBIfam" id="TIGR00113">
    <property type="entry name" value="queA"/>
    <property type="match status" value="1"/>
</dbReference>
<dbReference type="EC" id="2.4.99.17" evidence="5"/>
<dbReference type="Pfam" id="PF02547">
    <property type="entry name" value="Queuosine_synth"/>
    <property type="match status" value="1"/>
</dbReference>
<dbReference type="RefSeq" id="WP_058385622.1">
    <property type="nucleotide sequence ID" value="NZ_CP013661.2"/>
</dbReference>
<evidence type="ECO:0000313" key="6">
    <source>
        <dbReference type="EMBL" id="ALS78965.1"/>
    </source>
</evidence>